<dbReference type="Proteomes" id="UP000199022">
    <property type="component" value="Unassembled WGS sequence"/>
</dbReference>
<dbReference type="STRING" id="1225127.SAMN05661030_2997"/>
<name>A0A1I1R7R8_9ACTN</name>
<dbReference type="Pfam" id="PF04961">
    <property type="entry name" value="FTCD_C"/>
    <property type="match status" value="1"/>
</dbReference>
<dbReference type="GO" id="GO:0003824">
    <property type="term" value="F:catalytic activity"/>
    <property type="evidence" value="ECO:0007669"/>
    <property type="project" value="InterPro"/>
</dbReference>
<keyword evidence="3" id="KW-1185">Reference proteome</keyword>
<dbReference type="InterPro" id="IPR036178">
    <property type="entry name" value="Formintransfe-cycloase-like_sf"/>
</dbReference>
<dbReference type="InterPro" id="IPR007044">
    <property type="entry name" value="Cyclodeamin/CycHdrlase"/>
</dbReference>
<sequence>MTELAGRSLGAFLDDLAARVPAPGGGASAGVHLAQAGALLGMVAACSTGPRYAQHADRVAAVAAVAEEECHRGLQLAAADAAAFTAVGVAHRIPRGSDGERVARDRAVQQALAGAVRPPVEVVRGAARLLDAAEQLLPVANPTVLTDVGAATEAARAAATTARLVILVNLRELTDPGARSACTPGLAVVEEVVARAAEVDRRVRERVR</sequence>
<accession>A0A1I1R7R8</accession>
<evidence type="ECO:0000313" key="2">
    <source>
        <dbReference type="EMBL" id="SFD26360.1"/>
    </source>
</evidence>
<proteinExistence type="predicted"/>
<organism evidence="2 3">
    <name type="scientific">Klenkia taihuensis</name>
    <dbReference type="NCBI Taxonomy" id="1225127"/>
    <lineage>
        <taxon>Bacteria</taxon>
        <taxon>Bacillati</taxon>
        <taxon>Actinomycetota</taxon>
        <taxon>Actinomycetes</taxon>
        <taxon>Geodermatophilales</taxon>
        <taxon>Geodermatophilaceae</taxon>
        <taxon>Klenkia</taxon>
    </lineage>
</organism>
<reference evidence="3" key="1">
    <citation type="submission" date="2016-10" db="EMBL/GenBank/DDBJ databases">
        <authorList>
            <person name="Varghese N."/>
            <person name="Submissions S."/>
        </authorList>
    </citation>
    <scope>NUCLEOTIDE SEQUENCE [LARGE SCALE GENOMIC DNA]</scope>
    <source>
        <strain evidence="3">DSM 45962</strain>
    </source>
</reference>
<feature type="domain" description="Cyclodeaminase/cyclohydrolase" evidence="1">
    <location>
        <begin position="9"/>
        <end position="179"/>
    </location>
</feature>
<dbReference type="Gene3D" id="1.20.120.680">
    <property type="entry name" value="Formiminotetrahydrofolate cyclodeaminase monomer, up-and-down helical bundle"/>
    <property type="match status" value="1"/>
</dbReference>
<dbReference type="AlphaFoldDB" id="A0A1I1R7R8"/>
<gene>
    <name evidence="2" type="ORF">SAMN05661030_2997</name>
</gene>
<evidence type="ECO:0000313" key="3">
    <source>
        <dbReference type="Proteomes" id="UP000199022"/>
    </source>
</evidence>
<dbReference type="RefSeq" id="WP_207506608.1">
    <property type="nucleotide sequence ID" value="NZ_BNAC01000001.1"/>
</dbReference>
<dbReference type="EMBL" id="FOMD01000003">
    <property type="protein sequence ID" value="SFD26360.1"/>
    <property type="molecule type" value="Genomic_DNA"/>
</dbReference>
<evidence type="ECO:0000259" key="1">
    <source>
        <dbReference type="Pfam" id="PF04961"/>
    </source>
</evidence>
<protein>
    <submittedName>
        <fullName evidence="2">Formiminotetrahydrofolate cyclodeaminase</fullName>
    </submittedName>
</protein>
<dbReference type="SUPFAM" id="SSF101262">
    <property type="entry name" value="Methenyltetrahydrofolate cyclohydrolase-like"/>
    <property type="match status" value="1"/>
</dbReference>